<dbReference type="GO" id="GO:0005524">
    <property type="term" value="F:ATP binding"/>
    <property type="evidence" value="ECO:0007669"/>
    <property type="project" value="UniProtKB-KW"/>
</dbReference>
<dbReference type="InterPro" id="IPR027417">
    <property type="entry name" value="P-loop_NTPase"/>
</dbReference>
<proteinExistence type="predicted"/>
<evidence type="ECO:0000313" key="4">
    <source>
        <dbReference type="EMBL" id="KAJ3436776.1"/>
    </source>
</evidence>
<dbReference type="Proteomes" id="UP001146793">
    <property type="component" value="Unassembled WGS sequence"/>
</dbReference>
<dbReference type="AlphaFoldDB" id="A0AAV7Z6G8"/>
<evidence type="ECO:0000256" key="2">
    <source>
        <dbReference type="ARBA" id="ARBA00022801"/>
    </source>
</evidence>
<dbReference type="GO" id="GO:0017111">
    <property type="term" value="F:ribonucleoside triphosphate phosphatase activity"/>
    <property type="evidence" value="ECO:0007669"/>
    <property type="project" value="InterPro"/>
</dbReference>
<dbReference type="Gene3D" id="3.40.50.300">
    <property type="entry name" value="P-loop containing nucleotide triphosphate hydrolases"/>
    <property type="match status" value="1"/>
</dbReference>
<evidence type="ECO:0000256" key="3">
    <source>
        <dbReference type="ARBA" id="ARBA00022840"/>
    </source>
</evidence>
<dbReference type="PANTHER" id="PTHR43146:SF1">
    <property type="entry name" value="CANCER-RELATED NUCLEOSIDE-TRIPHOSPHATASE"/>
    <property type="match status" value="1"/>
</dbReference>
<name>A0AAV7Z6G8_9EUKA</name>
<gene>
    <name evidence="4" type="ORF">M0812_18843</name>
</gene>
<evidence type="ECO:0000313" key="5">
    <source>
        <dbReference type="Proteomes" id="UP001146793"/>
    </source>
</evidence>
<comment type="caution">
    <text evidence="4">The sequence shown here is derived from an EMBL/GenBank/DDBJ whole genome shotgun (WGS) entry which is preliminary data.</text>
</comment>
<evidence type="ECO:0000256" key="1">
    <source>
        <dbReference type="ARBA" id="ARBA00022741"/>
    </source>
</evidence>
<dbReference type="EMBL" id="JANTQA010000036">
    <property type="protein sequence ID" value="KAJ3436776.1"/>
    <property type="molecule type" value="Genomic_DNA"/>
</dbReference>
<protein>
    <submittedName>
        <fullName evidence="4">Cancer-related nucleoside-triphosphatase</fullName>
    </submittedName>
</protein>
<keyword evidence="2" id="KW-0378">Hydrolase</keyword>
<accession>A0AAV7Z6G8</accession>
<dbReference type="SUPFAM" id="SSF52540">
    <property type="entry name" value="P-loop containing nucleoside triphosphate hydrolases"/>
    <property type="match status" value="1"/>
</dbReference>
<dbReference type="PANTHER" id="PTHR43146">
    <property type="entry name" value="CANCER-RELATED NUCLEOSIDE-TRIPHOSPHATASE"/>
    <property type="match status" value="1"/>
</dbReference>
<reference evidence="4" key="1">
    <citation type="submission" date="2022-08" db="EMBL/GenBank/DDBJ databases">
        <title>Novel sulphate-reducing endosymbionts in the free-living metamonad Anaeramoeba.</title>
        <authorList>
            <person name="Jerlstrom-Hultqvist J."/>
            <person name="Cepicka I."/>
            <person name="Gallot-Lavallee L."/>
            <person name="Salas-Leiva D."/>
            <person name="Curtis B.A."/>
            <person name="Zahonova K."/>
            <person name="Pipaliya S."/>
            <person name="Dacks J."/>
            <person name="Roger A.J."/>
        </authorList>
    </citation>
    <scope>NUCLEOTIDE SEQUENCE</scope>
    <source>
        <strain evidence="4">Busselton2</strain>
    </source>
</reference>
<keyword evidence="1" id="KW-0547">Nucleotide-binding</keyword>
<organism evidence="4 5">
    <name type="scientific">Anaeramoeba flamelloides</name>
    <dbReference type="NCBI Taxonomy" id="1746091"/>
    <lineage>
        <taxon>Eukaryota</taxon>
        <taxon>Metamonada</taxon>
        <taxon>Anaeramoebidae</taxon>
        <taxon>Anaeramoeba</taxon>
    </lineage>
</organism>
<dbReference type="Pfam" id="PF03266">
    <property type="entry name" value="NTPase_1"/>
    <property type="match status" value="1"/>
</dbReference>
<sequence length="198" mass="23205">MSNLFILTGSLNSGKTSYVQSLFQNLKIHKPHIRISGFTQKGVLDPQEEMKIGYDLVLLPNFQKQYKLARLRTNEPQQVLSKEKRLVRNPRHRFNFDDANLKMVKDYMLPRIGKTDLWVFDELGKLEILKDGHYEAVHQILEQEKKTNSNCSFLFASREEFIEKILCTLPFPNNFQKLQFPCLGSDYVKFQKSLFSNL</sequence>
<dbReference type="InterPro" id="IPR004948">
    <property type="entry name" value="Nuc-triphosphatase_THEP1"/>
</dbReference>
<keyword evidence="3" id="KW-0067">ATP-binding</keyword>